<feature type="region of interest" description="Disordered" evidence="1">
    <location>
        <begin position="87"/>
        <end position="107"/>
    </location>
</feature>
<sequence length="191" mass="21617">MQKTTSVAAPVGLNTHKAKSRILRCDTTCENPITLDGEDLEDVKTFTYLDNIIGEQGGPDADVEARIGKARAAYLQLENICKQLSTNTKQQRTVGENKPDPSGGRNQEEVLEVDRTHIEENIHLCHKASPHMEYSRPKEKPKTIKNTLRREMQTGDEKNEQQMDRTGKDGPGQRGLENADRWPMLHWEKQA</sequence>
<dbReference type="Proteomes" id="UP000269396">
    <property type="component" value="Unassembled WGS sequence"/>
</dbReference>
<accession>A0A183NX91</accession>
<evidence type="ECO:0000313" key="3">
    <source>
        <dbReference type="Proteomes" id="UP000269396"/>
    </source>
</evidence>
<proteinExistence type="predicted"/>
<reference evidence="2 3" key="1">
    <citation type="submission" date="2018-11" db="EMBL/GenBank/DDBJ databases">
        <authorList>
            <consortium name="Pathogen Informatics"/>
        </authorList>
    </citation>
    <scope>NUCLEOTIDE SEQUENCE [LARGE SCALE GENOMIC DNA]</scope>
    <source>
        <strain>Denwood</strain>
        <strain evidence="3">Zambia</strain>
    </source>
</reference>
<dbReference type="AlphaFoldDB" id="A0A183NX91"/>
<name>A0A183NX91_9TREM</name>
<evidence type="ECO:0000256" key="1">
    <source>
        <dbReference type="SAM" id="MobiDB-lite"/>
    </source>
</evidence>
<gene>
    <name evidence="2" type="ORF">SMTD_LOCUS6727</name>
</gene>
<protein>
    <submittedName>
        <fullName evidence="2">Uncharacterized protein</fullName>
    </submittedName>
</protein>
<organism evidence="2 3">
    <name type="scientific">Schistosoma mattheei</name>
    <dbReference type="NCBI Taxonomy" id="31246"/>
    <lineage>
        <taxon>Eukaryota</taxon>
        <taxon>Metazoa</taxon>
        <taxon>Spiralia</taxon>
        <taxon>Lophotrochozoa</taxon>
        <taxon>Platyhelminthes</taxon>
        <taxon>Trematoda</taxon>
        <taxon>Digenea</taxon>
        <taxon>Strigeidida</taxon>
        <taxon>Schistosomatoidea</taxon>
        <taxon>Schistosomatidae</taxon>
        <taxon>Schistosoma</taxon>
    </lineage>
</organism>
<keyword evidence="3" id="KW-1185">Reference proteome</keyword>
<feature type="region of interest" description="Disordered" evidence="1">
    <location>
        <begin position="130"/>
        <end position="191"/>
    </location>
</feature>
<feature type="compositionally biased region" description="Basic and acidic residues" evidence="1">
    <location>
        <begin position="133"/>
        <end position="168"/>
    </location>
</feature>
<dbReference type="EMBL" id="UZAL01027772">
    <property type="protein sequence ID" value="VDP35524.1"/>
    <property type="molecule type" value="Genomic_DNA"/>
</dbReference>
<evidence type="ECO:0000313" key="2">
    <source>
        <dbReference type="EMBL" id="VDP35524.1"/>
    </source>
</evidence>